<evidence type="ECO:0000313" key="1">
    <source>
        <dbReference type="EMBL" id="JAD68990.1"/>
    </source>
</evidence>
<reference evidence="1" key="1">
    <citation type="submission" date="2014-09" db="EMBL/GenBank/DDBJ databases">
        <authorList>
            <person name="Magalhaes I.L.F."/>
            <person name="Oliveira U."/>
            <person name="Santos F.R."/>
            <person name="Vidigal T.H.D.A."/>
            <person name="Brescovit A.D."/>
            <person name="Santos A.J."/>
        </authorList>
    </citation>
    <scope>NUCLEOTIDE SEQUENCE</scope>
    <source>
        <tissue evidence="1">Shoot tissue taken approximately 20 cm above the soil surface</tissue>
    </source>
</reference>
<proteinExistence type="predicted"/>
<name>A0A0A9C6E6_ARUDO</name>
<reference evidence="1" key="2">
    <citation type="journal article" date="2015" name="Data Brief">
        <title>Shoot transcriptome of the giant reed, Arundo donax.</title>
        <authorList>
            <person name="Barrero R.A."/>
            <person name="Guerrero F.D."/>
            <person name="Moolhuijzen P."/>
            <person name="Goolsby J.A."/>
            <person name="Tidwell J."/>
            <person name="Bellgard S.E."/>
            <person name="Bellgard M.I."/>
        </authorList>
    </citation>
    <scope>NUCLEOTIDE SEQUENCE</scope>
    <source>
        <tissue evidence="1">Shoot tissue taken approximately 20 cm above the soil surface</tissue>
    </source>
</reference>
<protein>
    <submittedName>
        <fullName evidence="1">Uncharacterized protein</fullName>
    </submittedName>
</protein>
<accession>A0A0A9C6E6</accession>
<dbReference type="AlphaFoldDB" id="A0A0A9C6E6"/>
<sequence length="25" mass="2687">MDYIDAPVISLHAVCALLLQGMNKA</sequence>
<organism evidence="1">
    <name type="scientific">Arundo donax</name>
    <name type="common">Giant reed</name>
    <name type="synonym">Donax arundinaceus</name>
    <dbReference type="NCBI Taxonomy" id="35708"/>
    <lineage>
        <taxon>Eukaryota</taxon>
        <taxon>Viridiplantae</taxon>
        <taxon>Streptophyta</taxon>
        <taxon>Embryophyta</taxon>
        <taxon>Tracheophyta</taxon>
        <taxon>Spermatophyta</taxon>
        <taxon>Magnoliopsida</taxon>
        <taxon>Liliopsida</taxon>
        <taxon>Poales</taxon>
        <taxon>Poaceae</taxon>
        <taxon>PACMAD clade</taxon>
        <taxon>Arundinoideae</taxon>
        <taxon>Arundineae</taxon>
        <taxon>Arundo</taxon>
    </lineage>
</organism>
<dbReference type="EMBL" id="GBRH01228905">
    <property type="protein sequence ID" value="JAD68990.1"/>
    <property type="molecule type" value="Transcribed_RNA"/>
</dbReference>